<proteinExistence type="predicted"/>
<feature type="region of interest" description="Disordered" evidence="1">
    <location>
        <begin position="58"/>
        <end position="82"/>
    </location>
</feature>
<reference evidence="2" key="1">
    <citation type="submission" date="2022-04" db="EMBL/GenBank/DDBJ databases">
        <title>Carnegiea gigantea Genome sequencing and assembly v2.</title>
        <authorList>
            <person name="Copetti D."/>
            <person name="Sanderson M.J."/>
            <person name="Burquez A."/>
            <person name="Wojciechowski M.F."/>
        </authorList>
    </citation>
    <scope>NUCLEOTIDE SEQUENCE</scope>
    <source>
        <strain evidence="2">SGP5-SGP5p</strain>
        <tissue evidence="2">Aerial part</tissue>
    </source>
</reference>
<name>A0A9Q1KUL9_9CARY</name>
<sequence>MSSSEEKPASSRPASPCLSSPEGKAAPPVSKLSSSCSAFSRNWASKIRTSFCHTHTSKVPQLSSRKRKSHNSNAPMKIDTRDEGWRPYPWRSHFILANGLIFQSIIQTLGLVHITDARLALWSVATGPSTMRVQFPKPCIYTLAMGRFHMSPDHSLGSTCRQNLVKESKHDCGMDVLKYIEASNNSICSEMKISSDENRVE</sequence>
<dbReference type="EMBL" id="JAKOGI010000023">
    <property type="protein sequence ID" value="KAJ8449214.1"/>
    <property type="molecule type" value="Genomic_DNA"/>
</dbReference>
<evidence type="ECO:0000313" key="2">
    <source>
        <dbReference type="EMBL" id="KAJ8449214.1"/>
    </source>
</evidence>
<dbReference type="AlphaFoldDB" id="A0A9Q1KUL9"/>
<gene>
    <name evidence="2" type="ORF">Cgig2_021678</name>
</gene>
<keyword evidence="3" id="KW-1185">Reference proteome</keyword>
<comment type="caution">
    <text evidence="2">The sequence shown here is derived from an EMBL/GenBank/DDBJ whole genome shotgun (WGS) entry which is preliminary data.</text>
</comment>
<accession>A0A9Q1KUL9</accession>
<evidence type="ECO:0000313" key="3">
    <source>
        <dbReference type="Proteomes" id="UP001153076"/>
    </source>
</evidence>
<feature type="region of interest" description="Disordered" evidence="1">
    <location>
        <begin position="1"/>
        <end position="34"/>
    </location>
</feature>
<dbReference type="Proteomes" id="UP001153076">
    <property type="component" value="Unassembled WGS sequence"/>
</dbReference>
<evidence type="ECO:0000256" key="1">
    <source>
        <dbReference type="SAM" id="MobiDB-lite"/>
    </source>
</evidence>
<protein>
    <submittedName>
        <fullName evidence="2">Uncharacterized protein</fullName>
    </submittedName>
</protein>
<organism evidence="2 3">
    <name type="scientific">Carnegiea gigantea</name>
    <dbReference type="NCBI Taxonomy" id="171969"/>
    <lineage>
        <taxon>Eukaryota</taxon>
        <taxon>Viridiplantae</taxon>
        <taxon>Streptophyta</taxon>
        <taxon>Embryophyta</taxon>
        <taxon>Tracheophyta</taxon>
        <taxon>Spermatophyta</taxon>
        <taxon>Magnoliopsida</taxon>
        <taxon>eudicotyledons</taxon>
        <taxon>Gunneridae</taxon>
        <taxon>Pentapetalae</taxon>
        <taxon>Caryophyllales</taxon>
        <taxon>Cactineae</taxon>
        <taxon>Cactaceae</taxon>
        <taxon>Cactoideae</taxon>
        <taxon>Echinocereeae</taxon>
        <taxon>Carnegiea</taxon>
    </lineage>
</organism>